<dbReference type="Proteomes" id="UP000322079">
    <property type="component" value="Chromosome"/>
</dbReference>
<dbReference type="InterPro" id="IPR031893">
    <property type="entry name" value="Phage_tail_APC"/>
</dbReference>
<feature type="domain" description="Phage tail assembly chaperone-like" evidence="1">
    <location>
        <begin position="131"/>
        <end position="196"/>
    </location>
</feature>
<proteinExistence type="predicted"/>
<evidence type="ECO:0000313" key="3">
    <source>
        <dbReference type="Proteomes" id="UP000322079"/>
    </source>
</evidence>
<reference evidence="2 3" key="1">
    <citation type="submission" date="2019-08" db="EMBL/GenBank/DDBJ databases">
        <title>Chromobacterium paludis, a novel bacterium isolated from a Maryland marsh pond.</title>
        <authorList>
            <person name="Blackburn M.B."/>
            <person name="Gundersen-Rindal D.E."/>
        </authorList>
    </citation>
    <scope>NUCLEOTIDE SEQUENCE [LARGE SCALE GENOMIC DNA]</scope>
    <source>
        <strain evidence="3">IIBBL 257-1</strain>
    </source>
</reference>
<dbReference type="RefSeq" id="WP_149298286.1">
    <property type="nucleotide sequence ID" value="NZ_CP043473.1"/>
</dbReference>
<evidence type="ECO:0000313" key="2">
    <source>
        <dbReference type="EMBL" id="QEL57041.1"/>
    </source>
</evidence>
<organism evidence="2 3">
    <name type="scientific">Chromobacterium paludis</name>
    <dbReference type="NCBI Taxonomy" id="2605945"/>
    <lineage>
        <taxon>Bacteria</taxon>
        <taxon>Pseudomonadati</taxon>
        <taxon>Pseudomonadota</taxon>
        <taxon>Betaproteobacteria</taxon>
        <taxon>Neisseriales</taxon>
        <taxon>Chromobacteriaceae</taxon>
        <taxon>Chromobacterium</taxon>
    </lineage>
</organism>
<dbReference type="EMBL" id="CP043473">
    <property type="protein sequence ID" value="QEL57041.1"/>
    <property type="molecule type" value="Genomic_DNA"/>
</dbReference>
<accession>A0A5C1DJU9</accession>
<keyword evidence="3" id="KW-1185">Reference proteome</keyword>
<dbReference type="KEGG" id="chrm:FYK34_16475"/>
<name>A0A5C1DJU9_9NEIS</name>
<dbReference type="AlphaFoldDB" id="A0A5C1DJU9"/>
<evidence type="ECO:0000259" key="1">
    <source>
        <dbReference type="Pfam" id="PF16778"/>
    </source>
</evidence>
<gene>
    <name evidence="2" type="ORF">FYK34_16475</name>
</gene>
<sequence>MLFSNSQQTTLVQNDQTYRTLLKPSLPAGPQEQGAIREIRYAPISKTREALDDQYTWQLTSEQEAALQQWIAAFDPQDRLVYTYDQSGQFSGEACLRSLQASGNPRHTELAPLERHVFIDGQWQADDGLLAEQARQQRDVLLRETLDQLQRHERQLKYQPSLALKPEIAQALADYAQALCDVPAQPGFPRKIIWPQRTA</sequence>
<dbReference type="Pfam" id="PF16778">
    <property type="entry name" value="Phage_tail_APC"/>
    <property type="match status" value="1"/>
</dbReference>
<protein>
    <recommendedName>
        <fullName evidence="1">Phage tail assembly chaperone-like domain-containing protein</fullName>
    </recommendedName>
</protein>